<evidence type="ECO:0000256" key="2">
    <source>
        <dbReference type="ARBA" id="ARBA00022475"/>
    </source>
</evidence>
<name>A0A849ST83_UNCEI</name>
<reference evidence="9 10" key="1">
    <citation type="submission" date="2020-04" db="EMBL/GenBank/DDBJ databases">
        <title>Metagenomic profiling of ammonia- and methane-oxidizing microorganisms in a Dutch drinking water treatment plant.</title>
        <authorList>
            <person name="Poghosyan L."/>
            <person name="Leucker S."/>
        </authorList>
    </citation>
    <scope>NUCLEOTIDE SEQUENCE [LARGE SCALE GENOMIC DNA]</scope>
    <source>
        <strain evidence="9">S-RSF-IL-03</strain>
    </source>
</reference>
<comment type="subcellular location">
    <subcellularLocation>
        <location evidence="1">Cell membrane</location>
        <topology evidence="1">Multi-pass membrane protein</topology>
    </subcellularLocation>
</comment>
<dbReference type="GO" id="GO:0016758">
    <property type="term" value="F:hexosyltransferase activity"/>
    <property type="evidence" value="ECO:0007669"/>
    <property type="project" value="InterPro"/>
</dbReference>
<sequence>MFAALSGLGVDDTVAAGASVAFALAGAMWLSGRLAPELDGALRRHTLLAVLWVILGVGAIGATGRLATFMADETKGQNSMYPFDDFFVHHSCLSAHYQSAHLHRDGVPNVYERTLYEGPSGEPKFVGSLVIDVFMYPPPFLLLSRLGLALSENFATWRAVWFGVEGALVAAAFVAVAFWIGGPLGRRVALLSLLAWLSFPTLTTLQHGNFHLAAIAGSVLAMLAFERGRHALGGGLLAALALSKFFPGFLVLFLVFQRRWRAMFWTTGFGVFFVLLAYVVLGGAPFRAFFAYHLPRLSTGATFETLFAHPDVIACNHAMYGLVQKLSLLGVPGMGQGTAIAVSWMYTIALVGIAALAARAAGDGRDASARLRRALLWLAVLQLASLRAPFVPDVYGQFALLWILVLLLAGVEWRGWRPIALLTLIVLANFMVPTVPLMPLPALLGLTLVHQILFIALCLGVVGGVWCRASVREVVVA</sequence>
<evidence type="ECO:0000256" key="7">
    <source>
        <dbReference type="ARBA" id="ARBA00024033"/>
    </source>
</evidence>
<keyword evidence="2" id="KW-1003">Cell membrane</keyword>
<evidence type="ECO:0000256" key="4">
    <source>
        <dbReference type="ARBA" id="ARBA00022692"/>
    </source>
</evidence>
<feature type="transmembrane region" description="Helical" evidence="8">
    <location>
        <begin position="394"/>
        <end position="411"/>
    </location>
</feature>
<feature type="transmembrane region" description="Helical" evidence="8">
    <location>
        <begin position="262"/>
        <end position="281"/>
    </location>
</feature>
<dbReference type="GO" id="GO:0005886">
    <property type="term" value="C:plasma membrane"/>
    <property type="evidence" value="ECO:0007669"/>
    <property type="project" value="UniProtKB-SubCell"/>
</dbReference>
<evidence type="ECO:0000256" key="3">
    <source>
        <dbReference type="ARBA" id="ARBA00022679"/>
    </source>
</evidence>
<feature type="transmembrane region" description="Helical" evidence="8">
    <location>
        <begin position="231"/>
        <end position="255"/>
    </location>
</feature>
<evidence type="ECO:0000256" key="6">
    <source>
        <dbReference type="ARBA" id="ARBA00023136"/>
    </source>
</evidence>
<feature type="transmembrane region" description="Helical" evidence="8">
    <location>
        <begin position="370"/>
        <end position="388"/>
    </location>
</feature>
<feature type="transmembrane region" description="Helical" evidence="8">
    <location>
        <begin position="418"/>
        <end position="437"/>
    </location>
</feature>
<keyword evidence="5 8" id="KW-1133">Transmembrane helix</keyword>
<dbReference type="Pfam" id="PF09594">
    <property type="entry name" value="GT87"/>
    <property type="match status" value="1"/>
</dbReference>
<evidence type="ECO:0000313" key="10">
    <source>
        <dbReference type="Proteomes" id="UP000580839"/>
    </source>
</evidence>
<keyword evidence="4 8" id="KW-0812">Transmembrane</keyword>
<comment type="caution">
    <text evidence="9">The sequence shown here is derived from an EMBL/GenBank/DDBJ whole genome shotgun (WGS) entry which is preliminary data.</text>
</comment>
<proteinExistence type="inferred from homology"/>
<keyword evidence="3" id="KW-0808">Transferase</keyword>
<comment type="similarity">
    <text evidence="7">Belongs to the glycosyltransferase 87 family.</text>
</comment>
<feature type="transmembrane region" description="Helical" evidence="8">
    <location>
        <begin position="443"/>
        <end position="467"/>
    </location>
</feature>
<evidence type="ECO:0000256" key="1">
    <source>
        <dbReference type="ARBA" id="ARBA00004651"/>
    </source>
</evidence>
<evidence type="ECO:0000256" key="8">
    <source>
        <dbReference type="SAM" id="Phobius"/>
    </source>
</evidence>
<dbReference type="InterPro" id="IPR018584">
    <property type="entry name" value="GT87"/>
</dbReference>
<dbReference type="AlphaFoldDB" id="A0A849ST83"/>
<feature type="transmembrane region" description="Helical" evidence="8">
    <location>
        <begin position="47"/>
        <end position="71"/>
    </location>
</feature>
<feature type="transmembrane region" description="Helical" evidence="8">
    <location>
        <begin position="14"/>
        <end position="35"/>
    </location>
</feature>
<feature type="transmembrane region" description="Helical" evidence="8">
    <location>
        <begin position="338"/>
        <end position="358"/>
    </location>
</feature>
<gene>
    <name evidence="9" type="ORF">HOP12_14115</name>
</gene>
<keyword evidence="6 8" id="KW-0472">Membrane</keyword>
<organism evidence="9 10">
    <name type="scientific">Eiseniibacteriota bacterium</name>
    <dbReference type="NCBI Taxonomy" id="2212470"/>
    <lineage>
        <taxon>Bacteria</taxon>
        <taxon>Candidatus Eiseniibacteriota</taxon>
    </lineage>
</organism>
<feature type="transmembrane region" description="Helical" evidence="8">
    <location>
        <begin position="186"/>
        <end position="202"/>
    </location>
</feature>
<dbReference type="Proteomes" id="UP000580839">
    <property type="component" value="Unassembled WGS sequence"/>
</dbReference>
<accession>A0A849ST83</accession>
<evidence type="ECO:0000256" key="5">
    <source>
        <dbReference type="ARBA" id="ARBA00022989"/>
    </source>
</evidence>
<protein>
    <submittedName>
        <fullName evidence="9">DUF2029 domain-containing protein</fullName>
    </submittedName>
</protein>
<dbReference type="EMBL" id="JABFRW010000184">
    <property type="protein sequence ID" value="NOT35275.1"/>
    <property type="molecule type" value="Genomic_DNA"/>
</dbReference>
<feature type="transmembrane region" description="Helical" evidence="8">
    <location>
        <begin position="160"/>
        <end position="180"/>
    </location>
</feature>
<evidence type="ECO:0000313" key="9">
    <source>
        <dbReference type="EMBL" id="NOT35275.1"/>
    </source>
</evidence>